<protein>
    <recommendedName>
        <fullName evidence="7">Clr5 domain-containing protein</fullName>
    </recommendedName>
</protein>
<name>A0AAJ0FPG8_9PEZI</name>
<gene>
    <name evidence="5" type="ORF">QBC33DRAFT_512759</name>
</gene>
<comment type="caution">
    <text evidence="5">The sequence shown here is derived from an EMBL/GenBank/DDBJ whole genome shotgun (WGS) entry which is preliminary data.</text>
</comment>
<sequence length="696" mass="77772">MTTPSEAWPTPPPTLISTRSSSMPSATSPLKSQDPTRSSRGPGRPATARRIWQDPSMNRRLVRLYLYTAETSLNTRQISNLLTELAQDAEKCERSDKRQSLPSSQTRSKTQSKIRSTQKELRELLSDGYHVLRPCSREAARARIAEFRLIRDRRIEKSRKRRKPGRRLNSATHPEVSQSKLPQLTQAEIQASGFFDVEIAPQRSSVSSFSSWASTDSTKPNAGGRGNQKHVRLSWLRERLVSSSKERPSSSVIMDIRSLISLNSLRSSLFSRNSSLASLASPPATPDFPFFDDQSFARRNKLIIKFCCQNRPDCLHREAALLCSSTQPEALLGEVALKERSIKDGRDIWNMTILHLLAQWGKDTSVVSLLALIVHYCEPSMVSARNIDGDTFLHILGRRWYGLAEVPNSGTLADLVTLVSSTEFHFDSCNIRGQNVLASFIPKTLVTRKANSARMDLHLHRRVVHALHSLLQVKDGGRFLLESLRTISSDSQGDVLAAFLWSPALLTESRADEFLLSTETQQGFEYWRGLAASGVFYNPIPSLHTYLQHQTIISADLLDQGADPNEYNKEGQTCLMVLLEKAHHLRLSESTMARLVQMLLDHGANLKLLDQDGNTALHYAVQARLPNIAQQLISAGADMDARNILDKTAAHIAVRQYALARPGGGGGTPYALAQTMLIRFFDAKIRNRRSLPRIPE</sequence>
<dbReference type="RefSeq" id="XP_060286312.1">
    <property type="nucleotide sequence ID" value="XM_060425930.1"/>
</dbReference>
<organism evidence="5 6">
    <name type="scientific">Phialemonium atrogriseum</name>
    <dbReference type="NCBI Taxonomy" id="1093897"/>
    <lineage>
        <taxon>Eukaryota</taxon>
        <taxon>Fungi</taxon>
        <taxon>Dikarya</taxon>
        <taxon>Ascomycota</taxon>
        <taxon>Pezizomycotina</taxon>
        <taxon>Sordariomycetes</taxon>
        <taxon>Sordariomycetidae</taxon>
        <taxon>Cephalothecales</taxon>
        <taxon>Cephalothecaceae</taxon>
        <taxon>Phialemonium</taxon>
    </lineage>
</organism>
<keyword evidence="2 3" id="KW-0040">ANK repeat</keyword>
<dbReference type="InterPro" id="IPR002110">
    <property type="entry name" value="Ankyrin_rpt"/>
</dbReference>
<evidence type="ECO:0000256" key="3">
    <source>
        <dbReference type="PROSITE-ProRule" id="PRU00023"/>
    </source>
</evidence>
<evidence type="ECO:0000313" key="5">
    <source>
        <dbReference type="EMBL" id="KAK1770099.1"/>
    </source>
</evidence>
<dbReference type="GeneID" id="85309117"/>
<evidence type="ECO:0008006" key="7">
    <source>
        <dbReference type="Google" id="ProtNLM"/>
    </source>
</evidence>
<evidence type="ECO:0000256" key="4">
    <source>
        <dbReference type="SAM" id="MobiDB-lite"/>
    </source>
</evidence>
<feature type="region of interest" description="Disordered" evidence="4">
    <location>
        <begin position="156"/>
        <end position="182"/>
    </location>
</feature>
<keyword evidence="6" id="KW-1185">Reference proteome</keyword>
<feature type="region of interest" description="Disordered" evidence="4">
    <location>
        <begin position="1"/>
        <end position="52"/>
    </location>
</feature>
<feature type="region of interest" description="Disordered" evidence="4">
    <location>
        <begin position="92"/>
        <end position="116"/>
    </location>
</feature>
<dbReference type="InterPro" id="IPR051637">
    <property type="entry name" value="Ank_repeat_dom-contain_49"/>
</dbReference>
<dbReference type="SMART" id="SM00248">
    <property type="entry name" value="ANK"/>
    <property type="match status" value="2"/>
</dbReference>
<evidence type="ECO:0000313" key="6">
    <source>
        <dbReference type="Proteomes" id="UP001244011"/>
    </source>
</evidence>
<dbReference type="Pfam" id="PF12796">
    <property type="entry name" value="Ank_2"/>
    <property type="match status" value="1"/>
</dbReference>
<evidence type="ECO:0000256" key="1">
    <source>
        <dbReference type="ARBA" id="ARBA00022737"/>
    </source>
</evidence>
<dbReference type="Gene3D" id="1.25.40.20">
    <property type="entry name" value="Ankyrin repeat-containing domain"/>
    <property type="match status" value="1"/>
</dbReference>
<dbReference type="PANTHER" id="PTHR24180:SF45">
    <property type="entry name" value="POLY [ADP-RIBOSE] POLYMERASE TANKYRASE"/>
    <property type="match status" value="1"/>
</dbReference>
<keyword evidence="1" id="KW-0677">Repeat</keyword>
<dbReference type="Proteomes" id="UP001244011">
    <property type="component" value="Unassembled WGS sequence"/>
</dbReference>
<accession>A0AAJ0FPG8</accession>
<feature type="compositionally biased region" description="Low complexity" evidence="4">
    <location>
        <begin position="17"/>
        <end position="32"/>
    </location>
</feature>
<dbReference type="AlphaFoldDB" id="A0AAJ0FPG8"/>
<feature type="compositionally biased region" description="Basic residues" evidence="4">
    <location>
        <begin position="156"/>
        <end position="166"/>
    </location>
</feature>
<dbReference type="SUPFAM" id="SSF48403">
    <property type="entry name" value="Ankyrin repeat"/>
    <property type="match status" value="1"/>
</dbReference>
<dbReference type="PROSITE" id="PS50088">
    <property type="entry name" value="ANK_REPEAT"/>
    <property type="match status" value="1"/>
</dbReference>
<feature type="repeat" description="ANK" evidence="3">
    <location>
        <begin position="612"/>
        <end position="644"/>
    </location>
</feature>
<proteinExistence type="predicted"/>
<dbReference type="PROSITE" id="PS50297">
    <property type="entry name" value="ANK_REP_REGION"/>
    <property type="match status" value="1"/>
</dbReference>
<evidence type="ECO:0000256" key="2">
    <source>
        <dbReference type="ARBA" id="ARBA00023043"/>
    </source>
</evidence>
<dbReference type="PANTHER" id="PTHR24180">
    <property type="entry name" value="CYCLIN-DEPENDENT KINASE INHIBITOR 2C-RELATED"/>
    <property type="match status" value="1"/>
</dbReference>
<dbReference type="EMBL" id="MU839001">
    <property type="protein sequence ID" value="KAK1770099.1"/>
    <property type="molecule type" value="Genomic_DNA"/>
</dbReference>
<feature type="compositionally biased region" description="Polar residues" evidence="4">
    <location>
        <begin position="100"/>
        <end position="115"/>
    </location>
</feature>
<feature type="region of interest" description="Disordered" evidence="4">
    <location>
        <begin position="209"/>
        <end position="229"/>
    </location>
</feature>
<reference evidence="5" key="1">
    <citation type="submission" date="2023-06" db="EMBL/GenBank/DDBJ databases">
        <title>Genome-scale phylogeny and comparative genomics of the fungal order Sordariales.</title>
        <authorList>
            <consortium name="Lawrence Berkeley National Laboratory"/>
            <person name="Hensen N."/>
            <person name="Bonometti L."/>
            <person name="Westerberg I."/>
            <person name="Brannstrom I.O."/>
            <person name="Guillou S."/>
            <person name="Cros-Aarteil S."/>
            <person name="Calhoun S."/>
            <person name="Haridas S."/>
            <person name="Kuo A."/>
            <person name="Mondo S."/>
            <person name="Pangilinan J."/>
            <person name="Riley R."/>
            <person name="Labutti K."/>
            <person name="Andreopoulos B."/>
            <person name="Lipzen A."/>
            <person name="Chen C."/>
            <person name="Yanf M."/>
            <person name="Daum C."/>
            <person name="Ng V."/>
            <person name="Clum A."/>
            <person name="Steindorff A."/>
            <person name="Ohm R."/>
            <person name="Martin F."/>
            <person name="Silar P."/>
            <person name="Natvig D."/>
            <person name="Lalanne C."/>
            <person name="Gautier V."/>
            <person name="Ament-Velasquez S.L."/>
            <person name="Kruys A."/>
            <person name="Hutchinson M.I."/>
            <person name="Powell A.J."/>
            <person name="Barry K."/>
            <person name="Miller A.N."/>
            <person name="Grigoriev I.V."/>
            <person name="Debuchy R."/>
            <person name="Gladieux P."/>
            <person name="Thoren M.H."/>
            <person name="Johannesson H."/>
        </authorList>
    </citation>
    <scope>NUCLEOTIDE SEQUENCE</scope>
    <source>
        <strain evidence="5">8032-3</strain>
    </source>
</reference>
<dbReference type="InterPro" id="IPR036770">
    <property type="entry name" value="Ankyrin_rpt-contain_sf"/>
</dbReference>
<feature type="compositionally biased region" description="Polar residues" evidence="4">
    <location>
        <begin position="169"/>
        <end position="182"/>
    </location>
</feature>